<evidence type="ECO:0000313" key="1">
    <source>
        <dbReference type="EMBL" id="SFD53511.1"/>
    </source>
</evidence>
<dbReference type="SUPFAM" id="SSF75005">
    <property type="entry name" value="Arabinanase/levansucrase/invertase"/>
    <property type="match status" value="1"/>
</dbReference>
<dbReference type="STRING" id="1045775.SAMN05216378_0353"/>
<dbReference type="OrthoDB" id="9758923at2"/>
<dbReference type="EMBL" id="FOMT01000001">
    <property type="protein sequence ID" value="SFD53511.1"/>
    <property type="molecule type" value="Genomic_DNA"/>
</dbReference>
<dbReference type="InterPro" id="IPR050727">
    <property type="entry name" value="GH43_arabinanases"/>
</dbReference>
<dbReference type="CDD" id="cd08983">
    <property type="entry name" value="GH43_Bt3655-like"/>
    <property type="match status" value="1"/>
</dbReference>
<dbReference type="Gene3D" id="2.115.10.20">
    <property type="entry name" value="Glycosyl hydrolase domain, family 43"/>
    <property type="match status" value="1"/>
</dbReference>
<accession>A0A1I1T4H2</accession>
<gene>
    <name evidence="1" type="ORF">SAMN05216378_0353</name>
</gene>
<protein>
    <recommendedName>
        <fullName evidence="3">Glycosyl hydrolases family 43</fullName>
    </recommendedName>
</protein>
<dbReference type="Proteomes" id="UP000198855">
    <property type="component" value="Unassembled WGS sequence"/>
</dbReference>
<dbReference type="PANTHER" id="PTHR43301">
    <property type="entry name" value="ARABINAN ENDO-1,5-ALPHA-L-ARABINOSIDASE"/>
    <property type="match status" value="1"/>
</dbReference>
<keyword evidence="2" id="KW-1185">Reference proteome</keyword>
<dbReference type="PANTHER" id="PTHR43301:SF3">
    <property type="entry name" value="ARABINAN ENDO-1,5-ALPHA-L-ARABINOSIDASE A-RELATED"/>
    <property type="match status" value="1"/>
</dbReference>
<organism evidence="1 2">
    <name type="scientific">Paenibacillus catalpae</name>
    <dbReference type="NCBI Taxonomy" id="1045775"/>
    <lineage>
        <taxon>Bacteria</taxon>
        <taxon>Bacillati</taxon>
        <taxon>Bacillota</taxon>
        <taxon>Bacilli</taxon>
        <taxon>Bacillales</taxon>
        <taxon>Paenibacillaceae</taxon>
        <taxon>Paenibacillus</taxon>
    </lineage>
</organism>
<evidence type="ECO:0008006" key="3">
    <source>
        <dbReference type="Google" id="ProtNLM"/>
    </source>
</evidence>
<proteinExistence type="predicted"/>
<dbReference type="AlphaFoldDB" id="A0A1I1T4H2"/>
<reference evidence="2" key="1">
    <citation type="submission" date="2016-10" db="EMBL/GenBank/DDBJ databases">
        <authorList>
            <person name="Varghese N."/>
            <person name="Submissions S."/>
        </authorList>
    </citation>
    <scope>NUCLEOTIDE SEQUENCE [LARGE SCALE GENOMIC DNA]</scope>
    <source>
        <strain evidence="2">CGMCC 1.10784</strain>
    </source>
</reference>
<evidence type="ECO:0000313" key="2">
    <source>
        <dbReference type="Proteomes" id="UP000198855"/>
    </source>
</evidence>
<sequence>MADNYAGYLFAYFKGNETADEEQVYFALSKGNDPLQWLELNGGRPVLTSALGEGGVRDPYLARSPQGDKFFLVATDLSIYRNPGWNRAVTSGSRSIMMWNSYDLIHWSDQRMVEVAPSDAGCAWAPEIFYDARHQDFKVFWASMADSFPGGSGRYHRMMYVSTKDFVQFSKPRVYMDYGYSVFDATLIEHKGHIYRFTKGKNIIQEVGQSFEHETYAMIHQQVELDFMVRGEGPIIFKSNVEEKWYLFIDEFGFRGYIPLVTSDLSSGIWQMPEHYSLPDRPRHGSVIPVTALEYERLLQVYG</sequence>
<dbReference type="RefSeq" id="WP_091180301.1">
    <property type="nucleotide sequence ID" value="NZ_FOMT01000001.1"/>
</dbReference>
<name>A0A1I1T4H2_9BACL</name>
<dbReference type="InterPro" id="IPR023296">
    <property type="entry name" value="Glyco_hydro_beta-prop_sf"/>
</dbReference>